<feature type="compositionally biased region" description="Low complexity" evidence="1">
    <location>
        <begin position="20"/>
        <end position="32"/>
    </location>
</feature>
<evidence type="ECO:0000313" key="3">
    <source>
        <dbReference type="Proteomes" id="UP000663848"/>
    </source>
</evidence>
<feature type="compositionally biased region" description="Basic and acidic residues" evidence="1">
    <location>
        <begin position="1"/>
        <end position="13"/>
    </location>
</feature>
<comment type="caution">
    <text evidence="2">The sequence shown here is derived from an EMBL/GenBank/DDBJ whole genome shotgun (WGS) entry which is preliminary data.</text>
</comment>
<reference evidence="2" key="1">
    <citation type="submission" date="2021-02" db="EMBL/GenBank/DDBJ databases">
        <authorList>
            <person name="Nowell W R."/>
        </authorList>
    </citation>
    <scope>NUCLEOTIDE SEQUENCE</scope>
</reference>
<accession>A0A821ZG03</accession>
<name>A0A821ZG03_9BILA</name>
<dbReference type="Proteomes" id="UP000663848">
    <property type="component" value="Unassembled WGS sequence"/>
</dbReference>
<sequence length="40" mass="4342">MNFKIHSMDERVKPIRAGVNPSTNTSTPIPTIRGGGQSMD</sequence>
<protein>
    <submittedName>
        <fullName evidence="2">Uncharacterized protein</fullName>
    </submittedName>
</protein>
<feature type="non-terminal residue" evidence="2">
    <location>
        <position position="1"/>
    </location>
</feature>
<gene>
    <name evidence="2" type="ORF">QYT958_LOCUS36004</name>
</gene>
<dbReference type="AlphaFoldDB" id="A0A821ZG03"/>
<evidence type="ECO:0000313" key="2">
    <source>
        <dbReference type="EMBL" id="CAF4979302.1"/>
    </source>
</evidence>
<evidence type="ECO:0000256" key="1">
    <source>
        <dbReference type="SAM" id="MobiDB-lite"/>
    </source>
</evidence>
<feature type="region of interest" description="Disordered" evidence="1">
    <location>
        <begin position="1"/>
        <end position="40"/>
    </location>
</feature>
<proteinExistence type="predicted"/>
<dbReference type="EMBL" id="CAJOBR010028002">
    <property type="protein sequence ID" value="CAF4979302.1"/>
    <property type="molecule type" value="Genomic_DNA"/>
</dbReference>
<organism evidence="2 3">
    <name type="scientific">Rotaria socialis</name>
    <dbReference type="NCBI Taxonomy" id="392032"/>
    <lineage>
        <taxon>Eukaryota</taxon>
        <taxon>Metazoa</taxon>
        <taxon>Spiralia</taxon>
        <taxon>Gnathifera</taxon>
        <taxon>Rotifera</taxon>
        <taxon>Eurotatoria</taxon>
        <taxon>Bdelloidea</taxon>
        <taxon>Philodinida</taxon>
        <taxon>Philodinidae</taxon>
        <taxon>Rotaria</taxon>
    </lineage>
</organism>